<keyword evidence="2" id="KW-0812">Transmembrane</keyword>
<feature type="transmembrane region" description="Helical" evidence="2">
    <location>
        <begin position="526"/>
        <end position="548"/>
    </location>
</feature>
<organism evidence="3 4">
    <name type="scientific">Durusdinium trenchii</name>
    <dbReference type="NCBI Taxonomy" id="1381693"/>
    <lineage>
        <taxon>Eukaryota</taxon>
        <taxon>Sar</taxon>
        <taxon>Alveolata</taxon>
        <taxon>Dinophyceae</taxon>
        <taxon>Suessiales</taxon>
        <taxon>Symbiodiniaceae</taxon>
        <taxon>Durusdinium</taxon>
    </lineage>
</organism>
<feature type="transmembrane region" description="Helical" evidence="2">
    <location>
        <begin position="285"/>
        <end position="306"/>
    </location>
</feature>
<accession>A0ABP0HMK0</accession>
<feature type="compositionally biased region" description="Acidic residues" evidence="1">
    <location>
        <begin position="122"/>
        <end position="135"/>
    </location>
</feature>
<evidence type="ECO:0000256" key="2">
    <source>
        <dbReference type="SAM" id="Phobius"/>
    </source>
</evidence>
<feature type="transmembrane region" description="Helical" evidence="2">
    <location>
        <begin position="460"/>
        <end position="477"/>
    </location>
</feature>
<feature type="region of interest" description="Disordered" evidence="1">
    <location>
        <begin position="105"/>
        <end position="136"/>
    </location>
</feature>
<dbReference type="InterPro" id="IPR050927">
    <property type="entry name" value="TRPM"/>
</dbReference>
<name>A0ABP0HMK0_9DINO</name>
<comment type="caution">
    <text evidence="3">The sequence shown here is derived from an EMBL/GenBank/DDBJ whole genome shotgun (WGS) entry which is preliminary data.</text>
</comment>
<keyword evidence="2" id="KW-1133">Transmembrane helix</keyword>
<protein>
    <submittedName>
        <fullName evidence="3">Transient receptor potential cation channel subfamily M member 1</fullName>
    </submittedName>
</protein>
<feature type="transmembrane region" description="Helical" evidence="2">
    <location>
        <begin position="604"/>
        <end position="626"/>
    </location>
</feature>
<evidence type="ECO:0000313" key="4">
    <source>
        <dbReference type="Proteomes" id="UP001642464"/>
    </source>
</evidence>
<evidence type="ECO:0000313" key="3">
    <source>
        <dbReference type="EMBL" id="CAK8991456.1"/>
    </source>
</evidence>
<dbReference type="PANTHER" id="PTHR13800">
    <property type="entry name" value="TRANSIENT RECEPTOR POTENTIAL CATION CHANNEL, SUBFAMILY M, MEMBER 6"/>
    <property type="match status" value="1"/>
</dbReference>
<dbReference type="EMBL" id="CAXAMM010001314">
    <property type="protein sequence ID" value="CAK8991456.1"/>
    <property type="molecule type" value="Genomic_DNA"/>
</dbReference>
<feature type="transmembrane region" description="Helical" evidence="2">
    <location>
        <begin position="489"/>
        <end position="506"/>
    </location>
</feature>
<keyword evidence="3" id="KW-0675">Receptor</keyword>
<gene>
    <name evidence="3" type="ORF">SCF082_LOCUS2668</name>
</gene>
<keyword evidence="4" id="KW-1185">Reference proteome</keyword>
<keyword evidence="2" id="KW-0472">Membrane</keyword>
<sequence>MMASLRDTDFAHSLEVEISTSHSRSTSVGPKWPKEDPDGKKFVQFEGVHEQSERFAAMSAKQKDADLEGGDVEISASHCRSATVGPKRPKEEKLGRLRRLFAQLEESEEGVPSETSGRSKDEETEEMEETEEEYERETAAELLIKGGTERFRSLSRRAEKEVRQALCCMFYLKVELTLRRTSEFLIFLLGEARFRIEEDLEEGQRLTRMHGEIQQTAIVLVEKLRVYDQEVLWRTKAGCMILMQFQLGDAKHFFARPSLQQIMLDVWQGVRPDYFQRSLCRLLRVWMRLLLFGLANLVVVFLFAVAPGFEQYMCAQTISRMDTARQKEENHWKGILNELNSNNRWPYKFEKTRKVCWDTEDFEKAVREECQMRAYLVQSQMPLLIPRYKKALAILTNMAFAAYLIEEGAEDNLGTVRTVLVLILSAGAWLGEVAQCMTFASSPFAAQYSFHFWFMDRVNLMEFIAFACITWTALLVLIDPKLLDFAQQFKALGVLFLGISQFMAILRMSSVFGPLVSMTMSMIVDMIQWVVLLFPIIACVVAALVVLFKTKVKSCMPFEFDYLKGVVNFFEAQMGGELMQNSLECLRGEDESGIESPARFTGPLILMVGMWMIMILMLNMLIAMMAKTFDRIYESAMVDFQYHFIGNLLQMIEEPAVPPILRSFGVPWNICSTCWQWKCSSGSAEKITATQKHKHHVLLRQSCFRDMKKELQEREVAAVAMKEGNEVKIKMDAQLSDDECINLLSTFVTEFISEHASDTQVQDDLWKKQMAQKLFSMDMKVDALTTKFDRLLQQMNT</sequence>
<feature type="compositionally biased region" description="Polar residues" evidence="1">
    <location>
        <begin position="18"/>
        <end position="28"/>
    </location>
</feature>
<proteinExistence type="predicted"/>
<feature type="transmembrane region" description="Helical" evidence="2">
    <location>
        <begin position="418"/>
        <end position="440"/>
    </location>
</feature>
<dbReference type="Proteomes" id="UP001642464">
    <property type="component" value="Unassembled WGS sequence"/>
</dbReference>
<evidence type="ECO:0000256" key="1">
    <source>
        <dbReference type="SAM" id="MobiDB-lite"/>
    </source>
</evidence>
<dbReference type="PANTHER" id="PTHR13800:SF1">
    <property type="entry name" value="TRANSIENT RECEPTOR POTENTIAL CATION CHANNEL TRPM"/>
    <property type="match status" value="1"/>
</dbReference>
<reference evidence="3 4" key="1">
    <citation type="submission" date="2024-02" db="EMBL/GenBank/DDBJ databases">
        <authorList>
            <person name="Chen Y."/>
            <person name="Shah S."/>
            <person name="Dougan E. K."/>
            <person name="Thang M."/>
            <person name="Chan C."/>
        </authorList>
    </citation>
    <scope>NUCLEOTIDE SEQUENCE [LARGE SCALE GENOMIC DNA]</scope>
</reference>
<feature type="region of interest" description="Disordered" evidence="1">
    <location>
        <begin position="17"/>
        <end position="40"/>
    </location>
</feature>